<sequence length="278" mass="31889">MSGVAVCCKCGSLPNSIPYCYGGSDYDFHCFCCAKPPKLKCIHCNAWRDVLLHEKHASCIGDKLHVFVYTTPWPPFPETEVNPEVQAAVPLSSPLIFQPPEEPVEQQQPANESDVISVVSDQEDENNNPPDEMLDIKFKPKLLSSLDYWVTVKQISQWDSCPRCGLKRQQQNGWITHAQKCAQDPKYKKRKFFIYIHTKGWCNYLVRDSAWKRHSNPETGVCKICCLARRQGKPLPYQPKPPPRPNEAKLAQMRRSAQRRSRLKKRQLFAQQNATADF</sequence>
<gene>
    <name evidence="2" type="primary">Dwil\GK21050</name>
    <name evidence="2" type="ORF">Dwil_GK21050</name>
</gene>
<evidence type="ECO:0000256" key="1">
    <source>
        <dbReference type="SAM" id="MobiDB-lite"/>
    </source>
</evidence>
<name>B4MXC3_DROWI</name>
<dbReference type="AlphaFoldDB" id="B4MXC3"/>
<dbReference type="EMBL" id="CH963876">
    <property type="protein sequence ID" value="EDW76956.2"/>
    <property type="molecule type" value="Genomic_DNA"/>
</dbReference>
<proteinExistence type="predicted"/>
<feature type="compositionally biased region" description="Pro residues" evidence="1">
    <location>
        <begin position="236"/>
        <end position="245"/>
    </location>
</feature>
<organism evidence="2 3">
    <name type="scientific">Drosophila willistoni</name>
    <name type="common">Fruit fly</name>
    <dbReference type="NCBI Taxonomy" id="7260"/>
    <lineage>
        <taxon>Eukaryota</taxon>
        <taxon>Metazoa</taxon>
        <taxon>Ecdysozoa</taxon>
        <taxon>Arthropoda</taxon>
        <taxon>Hexapoda</taxon>
        <taxon>Insecta</taxon>
        <taxon>Pterygota</taxon>
        <taxon>Neoptera</taxon>
        <taxon>Endopterygota</taxon>
        <taxon>Diptera</taxon>
        <taxon>Brachycera</taxon>
        <taxon>Muscomorpha</taxon>
        <taxon>Ephydroidea</taxon>
        <taxon>Drosophilidae</taxon>
        <taxon>Drosophila</taxon>
        <taxon>Sophophora</taxon>
    </lineage>
</organism>
<dbReference type="OrthoDB" id="7870709at2759"/>
<protein>
    <submittedName>
        <fullName evidence="2">Uncharacterized protein</fullName>
    </submittedName>
</protein>
<feature type="compositionally biased region" description="Basic residues" evidence="1">
    <location>
        <begin position="256"/>
        <end position="267"/>
    </location>
</feature>
<evidence type="ECO:0000313" key="3">
    <source>
        <dbReference type="Proteomes" id="UP000007798"/>
    </source>
</evidence>
<evidence type="ECO:0000313" key="2">
    <source>
        <dbReference type="EMBL" id="EDW76956.2"/>
    </source>
</evidence>
<feature type="region of interest" description="Disordered" evidence="1">
    <location>
        <begin position="235"/>
        <end position="278"/>
    </location>
</feature>
<feature type="compositionally biased region" description="Polar residues" evidence="1">
    <location>
        <begin position="269"/>
        <end position="278"/>
    </location>
</feature>
<accession>B4MXC3</accession>
<dbReference type="Proteomes" id="UP000007798">
    <property type="component" value="Unassembled WGS sequence"/>
</dbReference>
<dbReference type="eggNOG" id="ENOG502R0JR">
    <property type="taxonomic scope" value="Eukaryota"/>
</dbReference>
<reference evidence="2 3" key="1">
    <citation type="journal article" date="2007" name="Nature">
        <title>Evolution of genes and genomes on the Drosophila phylogeny.</title>
        <authorList>
            <consortium name="Drosophila 12 Genomes Consortium"/>
            <person name="Clark A.G."/>
            <person name="Eisen M.B."/>
            <person name="Smith D.R."/>
            <person name="Bergman C.M."/>
            <person name="Oliver B."/>
            <person name="Markow T.A."/>
            <person name="Kaufman T.C."/>
            <person name="Kellis M."/>
            <person name="Gelbart W."/>
            <person name="Iyer V.N."/>
            <person name="Pollard D.A."/>
            <person name="Sackton T.B."/>
            <person name="Larracuente A.M."/>
            <person name="Singh N.D."/>
            <person name="Abad J.P."/>
            <person name="Abt D.N."/>
            <person name="Adryan B."/>
            <person name="Aguade M."/>
            <person name="Akashi H."/>
            <person name="Anderson W.W."/>
            <person name="Aquadro C.F."/>
            <person name="Ardell D.H."/>
            <person name="Arguello R."/>
            <person name="Artieri C.G."/>
            <person name="Barbash D.A."/>
            <person name="Barker D."/>
            <person name="Barsanti P."/>
            <person name="Batterham P."/>
            <person name="Batzoglou S."/>
            <person name="Begun D."/>
            <person name="Bhutkar A."/>
            <person name="Blanco E."/>
            <person name="Bosak S.A."/>
            <person name="Bradley R.K."/>
            <person name="Brand A.D."/>
            <person name="Brent M.R."/>
            <person name="Brooks A.N."/>
            <person name="Brown R.H."/>
            <person name="Butlin R.K."/>
            <person name="Caggese C."/>
            <person name="Calvi B.R."/>
            <person name="Bernardo de Carvalho A."/>
            <person name="Caspi A."/>
            <person name="Castrezana S."/>
            <person name="Celniker S.E."/>
            <person name="Chang J.L."/>
            <person name="Chapple C."/>
            <person name="Chatterji S."/>
            <person name="Chinwalla A."/>
            <person name="Civetta A."/>
            <person name="Clifton S.W."/>
            <person name="Comeron J.M."/>
            <person name="Costello J.C."/>
            <person name="Coyne J.A."/>
            <person name="Daub J."/>
            <person name="David R.G."/>
            <person name="Delcher A.L."/>
            <person name="Delehaunty K."/>
            <person name="Do C.B."/>
            <person name="Ebling H."/>
            <person name="Edwards K."/>
            <person name="Eickbush T."/>
            <person name="Evans J.D."/>
            <person name="Filipski A."/>
            <person name="Findeiss S."/>
            <person name="Freyhult E."/>
            <person name="Fulton L."/>
            <person name="Fulton R."/>
            <person name="Garcia A.C."/>
            <person name="Gardiner A."/>
            <person name="Garfield D.A."/>
            <person name="Garvin B.E."/>
            <person name="Gibson G."/>
            <person name="Gilbert D."/>
            <person name="Gnerre S."/>
            <person name="Godfrey J."/>
            <person name="Good R."/>
            <person name="Gotea V."/>
            <person name="Gravely B."/>
            <person name="Greenberg A.J."/>
            <person name="Griffiths-Jones S."/>
            <person name="Gross S."/>
            <person name="Guigo R."/>
            <person name="Gustafson E.A."/>
            <person name="Haerty W."/>
            <person name="Hahn M.W."/>
            <person name="Halligan D.L."/>
            <person name="Halpern A.L."/>
            <person name="Halter G.M."/>
            <person name="Han M.V."/>
            <person name="Heger A."/>
            <person name="Hillier L."/>
            <person name="Hinrichs A.S."/>
            <person name="Holmes I."/>
            <person name="Hoskins R.A."/>
            <person name="Hubisz M.J."/>
            <person name="Hultmark D."/>
            <person name="Huntley M.A."/>
            <person name="Jaffe D.B."/>
            <person name="Jagadeeshan S."/>
            <person name="Jeck W.R."/>
            <person name="Johnson J."/>
            <person name="Jones C.D."/>
            <person name="Jordan W.C."/>
            <person name="Karpen G.H."/>
            <person name="Kataoka E."/>
            <person name="Keightley P.D."/>
            <person name="Kheradpour P."/>
            <person name="Kirkness E.F."/>
            <person name="Koerich L.B."/>
            <person name="Kristiansen K."/>
            <person name="Kudrna D."/>
            <person name="Kulathinal R.J."/>
            <person name="Kumar S."/>
            <person name="Kwok R."/>
            <person name="Lander E."/>
            <person name="Langley C.H."/>
            <person name="Lapoint R."/>
            <person name="Lazzaro B.P."/>
            <person name="Lee S.J."/>
            <person name="Levesque L."/>
            <person name="Li R."/>
            <person name="Lin C.F."/>
            <person name="Lin M.F."/>
            <person name="Lindblad-Toh K."/>
            <person name="Llopart A."/>
            <person name="Long M."/>
            <person name="Low L."/>
            <person name="Lozovsky E."/>
            <person name="Lu J."/>
            <person name="Luo M."/>
            <person name="Machado C.A."/>
            <person name="Makalowski W."/>
            <person name="Marzo M."/>
            <person name="Matsuda M."/>
            <person name="Matzkin L."/>
            <person name="McAllister B."/>
            <person name="McBride C.S."/>
            <person name="McKernan B."/>
            <person name="McKernan K."/>
            <person name="Mendez-Lago M."/>
            <person name="Minx P."/>
            <person name="Mollenhauer M.U."/>
            <person name="Montooth K."/>
            <person name="Mount S.M."/>
            <person name="Mu X."/>
            <person name="Myers E."/>
            <person name="Negre B."/>
            <person name="Newfeld S."/>
            <person name="Nielsen R."/>
            <person name="Noor M.A."/>
            <person name="O'Grady P."/>
            <person name="Pachter L."/>
            <person name="Papaceit M."/>
            <person name="Parisi M.J."/>
            <person name="Parisi M."/>
            <person name="Parts L."/>
            <person name="Pedersen J.S."/>
            <person name="Pesole G."/>
            <person name="Phillippy A.M."/>
            <person name="Ponting C.P."/>
            <person name="Pop M."/>
            <person name="Porcelli D."/>
            <person name="Powell J.R."/>
            <person name="Prohaska S."/>
            <person name="Pruitt K."/>
            <person name="Puig M."/>
            <person name="Quesneville H."/>
            <person name="Ram K.R."/>
            <person name="Rand D."/>
            <person name="Rasmussen M.D."/>
            <person name="Reed L.K."/>
            <person name="Reenan R."/>
            <person name="Reily A."/>
            <person name="Remington K.A."/>
            <person name="Rieger T.T."/>
            <person name="Ritchie M.G."/>
            <person name="Robin C."/>
            <person name="Rogers Y.H."/>
            <person name="Rohde C."/>
            <person name="Rozas J."/>
            <person name="Rubenfield M.J."/>
            <person name="Ruiz A."/>
            <person name="Russo S."/>
            <person name="Salzberg S.L."/>
            <person name="Sanchez-Gracia A."/>
            <person name="Saranga D.J."/>
            <person name="Sato H."/>
            <person name="Schaeffer S.W."/>
            <person name="Schatz M.C."/>
            <person name="Schlenke T."/>
            <person name="Schwartz R."/>
            <person name="Segarra C."/>
            <person name="Singh R.S."/>
            <person name="Sirot L."/>
            <person name="Sirota M."/>
            <person name="Sisneros N.B."/>
            <person name="Smith C.D."/>
            <person name="Smith T.F."/>
            <person name="Spieth J."/>
            <person name="Stage D.E."/>
            <person name="Stark A."/>
            <person name="Stephan W."/>
            <person name="Strausberg R.L."/>
            <person name="Strempel S."/>
            <person name="Sturgill D."/>
            <person name="Sutton G."/>
            <person name="Sutton G.G."/>
            <person name="Tao W."/>
            <person name="Teichmann S."/>
            <person name="Tobari Y.N."/>
            <person name="Tomimura Y."/>
            <person name="Tsolas J.M."/>
            <person name="Valente V.L."/>
            <person name="Venter E."/>
            <person name="Venter J.C."/>
            <person name="Vicario S."/>
            <person name="Vieira F.G."/>
            <person name="Vilella A.J."/>
            <person name="Villasante A."/>
            <person name="Walenz B."/>
            <person name="Wang J."/>
            <person name="Wasserman M."/>
            <person name="Watts T."/>
            <person name="Wilson D."/>
            <person name="Wilson R.K."/>
            <person name="Wing R.A."/>
            <person name="Wolfner M.F."/>
            <person name="Wong A."/>
            <person name="Wong G.K."/>
            <person name="Wu C.I."/>
            <person name="Wu G."/>
            <person name="Yamamoto D."/>
            <person name="Yang H.P."/>
            <person name="Yang S.P."/>
            <person name="Yorke J.A."/>
            <person name="Yoshida K."/>
            <person name="Zdobnov E."/>
            <person name="Zhang P."/>
            <person name="Zhang Y."/>
            <person name="Zimin A.V."/>
            <person name="Baldwin J."/>
            <person name="Abdouelleil A."/>
            <person name="Abdulkadir J."/>
            <person name="Abebe A."/>
            <person name="Abera B."/>
            <person name="Abreu J."/>
            <person name="Acer S.C."/>
            <person name="Aftuck L."/>
            <person name="Alexander A."/>
            <person name="An P."/>
            <person name="Anderson E."/>
            <person name="Anderson S."/>
            <person name="Arachi H."/>
            <person name="Azer M."/>
            <person name="Bachantsang P."/>
            <person name="Barry A."/>
            <person name="Bayul T."/>
            <person name="Berlin A."/>
            <person name="Bessette D."/>
            <person name="Bloom T."/>
            <person name="Blye J."/>
            <person name="Boguslavskiy L."/>
            <person name="Bonnet C."/>
            <person name="Boukhgalter B."/>
            <person name="Bourzgui I."/>
            <person name="Brown A."/>
            <person name="Cahill P."/>
            <person name="Channer S."/>
            <person name="Cheshatsang Y."/>
            <person name="Chuda L."/>
            <person name="Citroen M."/>
            <person name="Collymore A."/>
            <person name="Cooke P."/>
            <person name="Costello M."/>
            <person name="D'Aco K."/>
            <person name="Daza R."/>
            <person name="De Haan G."/>
            <person name="DeGray S."/>
            <person name="DeMaso C."/>
            <person name="Dhargay N."/>
            <person name="Dooley K."/>
            <person name="Dooley E."/>
            <person name="Doricent M."/>
            <person name="Dorje P."/>
            <person name="Dorjee K."/>
            <person name="Dupes A."/>
            <person name="Elong R."/>
            <person name="Falk J."/>
            <person name="Farina A."/>
            <person name="Faro S."/>
            <person name="Ferguson D."/>
            <person name="Fisher S."/>
            <person name="Foley C.D."/>
            <person name="Franke A."/>
            <person name="Friedrich D."/>
            <person name="Gadbois L."/>
            <person name="Gearin G."/>
            <person name="Gearin C.R."/>
            <person name="Giannoukos G."/>
            <person name="Goode T."/>
            <person name="Graham J."/>
            <person name="Grandbois E."/>
            <person name="Grewal S."/>
            <person name="Gyaltsen K."/>
            <person name="Hafez N."/>
            <person name="Hagos B."/>
            <person name="Hall J."/>
            <person name="Henson C."/>
            <person name="Hollinger A."/>
            <person name="Honan T."/>
            <person name="Huard M.D."/>
            <person name="Hughes L."/>
            <person name="Hurhula B."/>
            <person name="Husby M.E."/>
            <person name="Kamat A."/>
            <person name="Kanga B."/>
            <person name="Kashin S."/>
            <person name="Khazanovich D."/>
            <person name="Kisner P."/>
            <person name="Lance K."/>
            <person name="Lara M."/>
            <person name="Lee W."/>
            <person name="Lennon N."/>
            <person name="Letendre F."/>
            <person name="LeVine R."/>
            <person name="Lipovsky A."/>
            <person name="Liu X."/>
            <person name="Liu J."/>
            <person name="Liu S."/>
            <person name="Lokyitsang T."/>
            <person name="Lokyitsang Y."/>
            <person name="Lubonja R."/>
            <person name="Lui A."/>
            <person name="MacDonald P."/>
            <person name="Magnisalis V."/>
            <person name="Maru K."/>
            <person name="Matthews C."/>
            <person name="McCusker W."/>
            <person name="McDonough S."/>
            <person name="Mehta T."/>
            <person name="Meldrim J."/>
            <person name="Meneus L."/>
            <person name="Mihai O."/>
            <person name="Mihalev A."/>
            <person name="Mihova T."/>
            <person name="Mittelman R."/>
            <person name="Mlenga V."/>
            <person name="Montmayeur A."/>
            <person name="Mulrain L."/>
            <person name="Navidi A."/>
            <person name="Naylor J."/>
            <person name="Negash T."/>
            <person name="Nguyen T."/>
            <person name="Nguyen N."/>
            <person name="Nicol R."/>
            <person name="Norbu C."/>
            <person name="Norbu N."/>
            <person name="Novod N."/>
            <person name="O'Neill B."/>
            <person name="Osman S."/>
            <person name="Markiewicz E."/>
            <person name="Oyono O.L."/>
            <person name="Patti C."/>
            <person name="Phunkhang P."/>
            <person name="Pierre F."/>
            <person name="Priest M."/>
            <person name="Raghuraman S."/>
            <person name="Rege F."/>
            <person name="Reyes R."/>
            <person name="Rise C."/>
            <person name="Rogov P."/>
            <person name="Ross K."/>
            <person name="Ryan E."/>
            <person name="Settipalli S."/>
            <person name="Shea T."/>
            <person name="Sherpa N."/>
            <person name="Shi L."/>
            <person name="Shih D."/>
            <person name="Sparrow T."/>
            <person name="Spaulding J."/>
            <person name="Stalker J."/>
            <person name="Stange-Thomann N."/>
            <person name="Stavropoulos S."/>
            <person name="Stone C."/>
            <person name="Strader C."/>
            <person name="Tesfaye S."/>
            <person name="Thomson T."/>
            <person name="Thoulutsang Y."/>
            <person name="Thoulutsang D."/>
            <person name="Topham K."/>
            <person name="Topping I."/>
            <person name="Tsamla T."/>
            <person name="Vassiliev H."/>
            <person name="Vo A."/>
            <person name="Wangchuk T."/>
            <person name="Wangdi T."/>
            <person name="Weiand M."/>
            <person name="Wilkinson J."/>
            <person name="Wilson A."/>
            <person name="Yadav S."/>
            <person name="Young G."/>
            <person name="Yu Q."/>
            <person name="Zembek L."/>
            <person name="Zhong D."/>
            <person name="Zimmer A."/>
            <person name="Zwirko Z."/>
            <person name="Jaffe D.B."/>
            <person name="Alvarez P."/>
            <person name="Brockman W."/>
            <person name="Butler J."/>
            <person name="Chin C."/>
            <person name="Gnerre S."/>
            <person name="Grabherr M."/>
            <person name="Kleber M."/>
            <person name="Mauceli E."/>
            <person name="MacCallum I."/>
        </authorList>
    </citation>
    <scope>NUCLEOTIDE SEQUENCE [LARGE SCALE GENOMIC DNA]</scope>
    <source>
        <strain evidence="3">Tucson 14030-0811.24</strain>
    </source>
</reference>
<keyword evidence="3" id="KW-1185">Reference proteome</keyword>
<dbReference type="KEGG" id="dwi:6643040"/>
<dbReference type="InParanoid" id="B4MXC3"/>
<dbReference type="HOGENOM" id="CLU_086774_0_0_1"/>